<sequence>MTPLWPNISPLPSGSNTEIPHPYPEFLADVQEWKKSLANFSSQVVGQTQVFLNGSAEECRFRECNLGNLICDAMIYNNIRFSDGLQWNHVSACIFNGGGVRTSIDERTRNGASLR</sequence>
<dbReference type="RefSeq" id="XP_010775388.1">
    <property type="nucleotide sequence ID" value="XM_010777086.1"/>
</dbReference>
<dbReference type="EC" id="3.1.3.5" evidence="3"/>
<comment type="similarity">
    <text evidence="2">Belongs to the 5'-nucleotidase family.</text>
</comment>
<proteinExistence type="inferred from homology"/>
<gene>
    <name evidence="7" type="primary">LOC104950548</name>
</gene>
<dbReference type="KEGG" id="ncc:104950548"/>
<dbReference type="InterPro" id="IPR006179">
    <property type="entry name" value="5_nucleotidase/apyrase"/>
</dbReference>
<organism evidence="6 7">
    <name type="scientific">Notothenia coriiceps</name>
    <name type="common">black rockcod</name>
    <dbReference type="NCBI Taxonomy" id="8208"/>
    <lineage>
        <taxon>Eukaryota</taxon>
        <taxon>Metazoa</taxon>
        <taxon>Chordata</taxon>
        <taxon>Craniata</taxon>
        <taxon>Vertebrata</taxon>
        <taxon>Euteleostomi</taxon>
        <taxon>Actinopterygii</taxon>
        <taxon>Neopterygii</taxon>
        <taxon>Teleostei</taxon>
        <taxon>Neoteleostei</taxon>
        <taxon>Acanthomorphata</taxon>
        <taxon>Eupercaria</taxon>
        <taxon>Perciformes</taxon>
        <taxon>Notothenioidei</taxon>
        <taxon>Nototheniidae</taxon>
        <taxon>Notothenia</taxon>
    </lineage>
</organism>
<feature type="domain" description="5'-Nucleotidase C-terminal" evidence="5">
    <location>
        <begin position="44"/>
        <end position="105"/>
    </location>
</feature>
<reference evidence="7" key="1">
    <citation type="submission" date="2025-08" db="UniProtKB">
        <authorList>
            <consortium name="RefSeq"/>
        </authorList>
    </citation>
    <scope>IDENTIFICATION</scope>
    <source>
        <tissue evidence="7">Muscle</tissue>
    </source>
</reference>
<dbReference type="SUPFAM" id="SSF55816">
    <property type="entry name" value="5'-nucleotidase (syn. UDP-sugar hydrolase), C-terminal domain"/>
    <property type="match status" value="1"/>
</dbReference>
<dbReference type="OrthoDB" id="7722975at2759"/>
<dbReference type="GO" id="GO:0006196">
    <property type="term" value="P:AMP catabolic process"/>
    <property type="evidence" value="ECO:0007669"/>
    <property type="project" value="TreeGrafter"/>
</dbReference>
<dbReference type="GeneID" id="104950548"/>
<evidence type="ECO:0000259" key="5">
    <source>
        <dbReference type="Pfam" id="PF02872"/>
    </source>
</evidence>
<comment type="catalytic activity">
    <reaction evidence="1">
        <text>a ribonucleoside 5'-phosphate + H2O = a ribonucleoside + phosphate</text>
        <dbReference type="Rhea" id="RHEA:12484"/>
        <dbReference type="ChEBI" id="CHEBI:15377"/>
        <dbReference type="ChEBI" id="CHEBI:18254"/>
        <dbReference type="ChEBI" id="CHEBI:43474"/>
        <dbReference type="ChEBI" id="CHEBI:58043"/>
        <dbReference type="EC" id="3.1.3.5"/>
    </reaction>
</comment>
<name>A0A6I9NJU1_9TELE</name>
<protein>
    <recommendedName>
        <fullName evidence="3">5'-nucleotidase</fullName>
        <ecNumber evidence="3">3.1.3.5</ecNumber>
    </recommendedName>
    <alternativeName>
        <fullName evidence="4">Ecto-5'-nucleotidase</fullName>
    </alternativeName>
</protein>
<dbReference type="PANTHER" id="PTHR11575">
    <property type="entry name" value="5'-NUCLEOTIDASE-RELATED"/>
    <property type="match status" value="1"/>
</dbReference>
<dbReference type="PANTHER" id="PTHR11575:SF24">
    <property type="entry name" value="5'-NUCLEOTIDASE"/>
    <property type="match status" value="1"/>
</dbReference>
<dbReference type="GO" id="GO:0008253">
    <property type="term" value="F:5'-nucleotidase activity"/>
    <property type="evidence" value="ECO:0007669"/>
    <property type="project" value="UniProtKB-EC"/>
</dbReference>
<evidence type="ECO:0000256" key="2">
    <source>
        <dbReference type="ARBA" id="ARBA00006654"/>
    </source>
</evidence>
<dbReference type="Gene3D" id="3.90.780.10">
    <property type="entry name" value="5'-Nucleotidase, C-terminal domain"/>
    <property type="match status" value="1"/>
</dbReference>
<dbReference type="Proteomes" id="UP000504611">
    <property type="component" value="Unplaced"/>
</dbReference>
<dbReference type="GO" id="GO:0005886">
    <property type="term" value="C:plasma membrane"/>
    <property type="evidence" value="ECO:0007669"/>
    <property type="project" value="TreeGrafter"/>
</dbReference>
<evidence type="ECO:0000256" key="4">
    <source>
        <dbReference type="ARBA" id="ARBA00029793"/>
    </source>
</evidence>
<keyword evidence="6" id="KW-1185">Reference proteome</keyword>
<evidence type="ECO:0000313" key="7">
    <source>
        <dbReference type="RefSeq" id="XP_010775388.1"/>
    </source>
</evidence>
<evidence type="ECO:0000256" key="1">
    <source>
        <dbReference type="ARBA" id="ARBA00000815"/>
    </source>
</evidence>
<evidence type="ECO:0000313" key="6">
    <source>
        <dbReference type="Proteomes" id="UP000504611"/>
    </source>
</evidence>
<evidence type="ECO:0000256" key="3">
    <source>
        <dbReference type="ARBA" id="ARBA00012643"/>
    </source>
</evidence>
<dbReference type="InterPro" id="IPR036907">
    <property type="entry name" value="5'-Nucleotdase_C_sf"/>
</dbReference>
<dbReference type="Pfam" id="PF02872">
    <property type="entry name" value="5_nucleotid_C"/>
    <property type="match status" value="1"/>
</dbReference>
<dbReference type="InterPro" id="IPR008334">
    <property type="entry name" value="5'-Nucleotdase_C"/>
</dbReference>
<dbReference type="AlphaFoldDB" id="A0A6I9NJU1"/>
<accession>A0A6I9NJU1</accession>